<organism evidence="3 4">
    <name type="scientific">Aquimarina atlantica</name>
    <dbReference type="NCBI Taxonomy" id="1317122"/>
    <lineage>
        <taxon>Bacteria</taxon>
        <taxon>Pseudomonadati</taxon>
        <taxon>Bacteroidota</taxon>
        <taxon>Flavobacteriia</taxon>
        <taxon>Flavobacteriales</taxon>
        <taxon>Flavobacteriaceae</taxon>
        <taxon>Aquimarina</taxon>
    </lineage>
</organism>
<evidence type="ECO:0000259" key="2">
    <source>
        <dbReference type="Pfam" id="PF20469"/>
    </source>
</evidence>
<feature type="domain" description="OLD protein-like TOPRIM" evidence="2">
    <location>
        <begin position="428"/>
        <end position="488"/>
    </location>
</feature>
<evidence type="ECO:0000313" key="3">
    <source>
        <dbReference type="EMBL" id="EZH73801.1"/>
    </source>
</evidence>
<proteinExistence type="predicted"/>
<dbReference type="Proteomes" id="UP000023541">
    <property type="component" value="Unassembled WGS sequence"/>
</dbReference>
<dbReference type="PANTHER" id="PTHR43581">
    <property type="entry name" value="ATP/GTP PHOSPHATASE"/>
    <property type="match status" value="1"/>
</dbReference>
<accession>A0A023BUX3</accession>
<dbReference type="InterPro" id="IPR027417">
    <property type="entry name" value="P-loop_NTPase"/>
</dbReference>
<reference evidence="3 4" key="1">
    <citation type="submission" date="2014-04" db="EMBL/GenBank/DDBJ databases">
        <title>Aquimarina sp. 22II-S11-z7 Genome Sequencing.</title>
        <authorList>
            <person name="Lai Q."/>
        </authorList>
    </citation>
    <scope>NUCLEOTIDE SEQUENCE [LARGE SCALE GENOMIC DNA]</scope>
    <source>
        <strain evidence="3 4">22II-S11-z7</strain>
    </source>
</reference>
<dbReference type="PANTHER" id="PTHR43581:SF4">
    <property type="entry name" value="ATP_GTP PHOSPHATASE"/>
    <property type="match status" value="1"/>
</dbReference>
<comment type="caution">
    <text evidence="3">The sequence shown here is derived from an EMBL/GenBank/DDBJ whole genome shotgun (WGS) entry which is preliminary data.</text>
</comment>
<dbReference type="InterPro" id="IPR041685">
    <property type="entry name" value="AAA_GajA/Old/RecF-like"/>
</dbReference>
<gene>
    <name evidence="3" type="ORF">ATO12_17870</name>
</gene>
<dbReference type="OrthoDB" id="9810873at2"/>
<feature type="domain" description="Endonuclease GajA/Old nuclease/RecF-like AAA" evidence="1">
    <location>
        <begin position="1"/>
        <end position="378"/>
    </location>
</feature>
<dbReference type="STRING" id="1317122.ATO12_17870"/>
<dbReference type="RefSeq" id="WP_034242590.1">
    <property type="nucleotide sequence ID" value="NZ_AQRA01000005.1"/>
</dbReference>
<evidence type="ECO:0000313" key="4">
    <source>
        <dbReference type="Proteomes" id="UP000023541"/>
    </source>
</evidence>
<dbReference type="SUPFAM" id="SSF52540">
    <property type="entry name" value="P-loop containing nucleoside triphosphate hydrolases"/>
    <property type="match status" value="1"/>
</dbReference>
<dbReference type="AlphaFoldDB" id="A0A023BUX3"/>
<dbReference type="Pfam" id="PF13175">
    <property type="entry name" value="AAA_15"/>
    <property type="match status" value="1"/>
</dbReference>
<protein>
    <submittedName>
        <fullName evidence="3">Uncharacterized protein</fullName>
    </submittedName>
</protein>
<dbReference type="eggNOG" id="COG1106">
    <property type="taxonomic scope" value="Bacteria"/>
</dbReference>
<dbReference type="EMBL" id="AQRA01000005">
    <property type="protein sequence ID" value="EZH73801.1"/>
    <property type="molecule type" value="Genomic_DNA"/>
</dbReference>
<dbReference type="Pfam" id="PF20469">
    <property type="entry name" value="OLD-like_TOPRIM"/>
    <property type="match status" value="1"/>
</dbReference>
<name>A0A023BUX3_9FLAO</name>
<sequence length="614" mass="71339">MKIESIEIENYRSIESLVIPITKISNKKCQIFLGKNESGKSNILKAISLLNEDANFDYQTDCNKKAKKKEESIQISLNLKFDNFEHYRKQFDNFGIPKVLHSRINPYKIQRHTKINSDNDRKDYLHIWINDDKEFSKYVYNSSDSSFHLITDKYKEKESLTKDNIKSLLGPTYTLLTKSKIESHLEEKMLDNVTHNTPMPIIWRPSSEFLVNKSIDLNAFSTNPSTSLPLRNIFNISGITDIEKRIDLIKDDIEERAQLKQELSTSITNYINERWPEHKINIFIEIENMLCSVMVEDKDDTLPKYKMEQRSEGFQQFISILLNLSIESNTEKIKNKIILLDEPEIHLHPSGVKYLREELLKIALSNIVFIASHSIYMVDKLNLDRHFKVSKEKSLTSIKQIEKDNPYEEEVIYEALGTSVYEHIQPNMLIFEGKTDKDLFDGFLKKYQRDIKPVRIGTLSADGVEKISTYVKFMEGRLVKGFVVVDSDSDGVRIKEQVKKESKSFNTKNTFEINDISKTNKASTLEDLYPINYIISEISKNYNVEIELDDKKPVIKQIETKNKNLQGKINVKELKGILVNGILSDISKLNKEDAKNKYKAYHDFIVNLNEKLKS</sequence>
<dbReference type="InterPro" id="IPR051396">
    <property type="entry name" value="Bact_Antivir_Def_Nuclease"/>
</dbReference>
<dbReference type="Gene3D" id="3.40.50.300">
    <property type="entry name" value="P-loop containing nucleotide triphosphate hydrolases"/>
    <property type="match status" value="1"/>
</dbReference>
<dbReference type="InterPro" id="IPR034139">
    <property type="entry name" value="TOPRIM_OLD"/>
</dbReference>
<evidence type="ECO:0000259" key="1">
    <source>
        <dbReference type="Pfam" id="PF13175"/>
    </source>
</evidence>
<keyword evidence="4" id="KW-1185">Reference proteome</keyword>